<dbReference type="Proteomes" id="UP000261295">
    <property type="component" value="Unassembled WGS sequence"/>
</dbReference>
<accession>A0A3E4XIH7</accession>
<dbReference type="InterPro" id="IPR025640">
    <property type="entry name" value="GYF_2"/>
</dbReference>
<feature type="domain" description="SPFH" evidence="1">
    <location>
        <begin position="17"/>
        <end position="216"/>
    </location>
</feature>
<evidence type="ECO:0000313" key="4">
    <source>
        <dbReference type="Proteomes" id="UP000261295"/>
    </source>
</evidence>
<dbReference type="Pfam" id="PF14237">
    <property type="entry name" value="GYF_2"/>
    <property type="match status" value="1"/>
</dbReference>
<dbReference type="InterPro" id="IPR033880">
    <property type="entry name" value="SPFH_YdjI"/>
</dbReference>
<dbReference type="EMBL" id="QSTL01000012">
    <property type="protein sequence ID" value="RGM54296.1"/>
    <property type="molecule type" value="Genomic_DNA"/>
</dbReference>
<gene>
    <name evidence="3" type="ORF">DXC07_13415</name>
</gene>
<reference evidence="3 4" key="1">
    <citation type="submission" date="2018-08" db="EMBL/GenBank/DDBJ databases">
        <title>A genome reference for cultivated species of the human gut microbiota.</title>
        <authorList>
            <person name="Zou Y."/>
            <person name="Xue W."/>
            <person name="Luo G."/>
        </authorList>
    </citation>
    <scope>NUCLEOTIDE SEQUENCE [LARGE SCALE GENOMIC DNA]</scope>
    <source>
        <strain evidence="3 4">OM07-9</strain>
    </source>
</reference>
<dbReference type="InterPro" id="IPR036013">
    <property type="entry name" value="Band_7/SPFH_dom_sf"/>
</dbReference>
<proteinExistence type="predicted"/>
<dbReference type="RefSeq" id="WP_117749551.1">
    <property type="nucleotide sequence ID" value="NZ_QSTL01000012.1"/>
</dbReference>
<dbReference type="SUPFAM" id="SSF117892">
    <property type="entry name" value="Band 7/SPFH domain"/>
    <property type="match status" value="1"/>
</dbReference>
<sequence>MNLFDVIKCEVNDKELVYKFPSENLRLGSQLVVYPTQTAFFVKGGVILDEFICGTYTLKTENIPLLGKLINLPFNGQTPFKAEVWFINQIAILDCKWGTASPIQIEDPKYGIIVPIRAFGQYGFKVISPRQFLESLVSNMTSFTVEKCTNYFRGIIMSKLTNIVSDKLSQDGISVININSHIGDISEFCQQRIGVEFEKYGLKLENFNVIGINVQENDPSFIRLKEAKDLAARLKITGKDVYQMERSFNVLENAASNEGGGLVSSGVGIGMGLNIGNQVGNMAMNTMNVNPPSLTVPPPLPVQEYYIAVNGQQQGAFDFNTIKVNIENGTIQGNTLIWKKGMANWGFISQLPEFSSFFNELPPKLPTM</sequence>
<organism evidence="3 4">
    <name type="scientific">Bacteroides uniformis</name>
    <dbReference type="NCBI Taxonomy" id="820"/>
    <lineage>
        <taxon>Bacteria</taxon>
        <taxon>Pseudomonadati</taxon>
        <taxon>Bacteroidota</taxon>
        <taxon>Bacteroidia</taxon>
        <taxon>Bacteroidales</taxon>
        <taxon>Bacteroidaceae</taxon>
        <taxon>Bacteroides</taxon>
    </lineage>
</organism>
<evidence type="ECO:0000259" key="2">
    <source>
        <dbReference type="Pfam" id="PF14237"/>
    </source>
</evidence>
<protein>
    <submittedName>
        <fullName evidence="3">DUF4339 domain-containing protein</fullName>
    </submittedName>
</protein>
<dbReference type="CDD" id="cd03408">
    <property type="entry name" value="SPFH_like_u1"/>
    <property type="match status" value="1"/>
</dbReference>
<evidence type="ECO:0000259" key="1">
    <source>
        <dbReference type="Pfam" id="PF13421"/>
    </source>
</evidence>
<feature type="domain" description="GYF" evidence="2">
    <location>
        <begin position="305"/>
        <end position="354"/>
    </location>
</feature>
<evidence type="ECO:0000313" key="3">
    <source>
        <dbReference type="EMBL" id="RGM54296.1"/>
    </source>
</evidence>
<dbReference type="PANTHER" id="PTHR37826">
    <property type="entry name" value="FLOTILLIN BAND_7_5 DOMAIN PROTEIN"/>
    <property type="match status" value="1"/>
</dbReference>
<dbReference type="Pfam" id="PF13421">
    <property type="entry name" value="Band_7_1"/>
    <property type="match status" value="1"/>
</dbReference>
<comment type="caution">
    <text evidence="3">The sequence shown here is derived from an EMBL/GenBank/DDBJ whole genome shotgun (WGS) entry which is preliminary data.</text>
</comment>
<dbReference type="AlphaFoldDB" id="A0A3E4XIH7"/>
<dbReference type="PANTHER" id="PTHR37826:SF2">
    <property type="entry name" value="ZINC-RIBBON DOMAIN-CONTAINING PROTEIN"/>
    <property type="match status" value="1"/>
</dbReference>
<name>A0A3E4XIH7_BACUN</name>